<evidence type="ECO:0000256" key="4">
    <source>
        <dbReference type="ARBA" id="ARBA00022692"/>
    </source>
</evidence>
<keyword evidence="5" id="KW-0571">Peptide transport</keyword>
<feature type="transmembrane region" description="Helical" evidence="9">
    <location>
        <begin position="850"/>
        <end position="867"/>
    </location>
</feature>
<feature type="transmembrane region" description="Helical" evidence="9">
    <location>
        <begin position="695"/>
        <end position="715"/>
    </location>
</feature>
<keyword evidence="6" id="KW-0653">Protein transport</keyword>
<feature type="transmembrane region" description="Helical" evidence="9">
    <location>
        <begin position="606"/>
        <end position="625"/>
    </location>
</feature>
<name>A0A2P1E307_COLGL</name>
<feature type="transmembrane region" description="Helical" evidence="9">
    <location>
        <begin position="351"/>
        <end position="371"/>
    </location>
</feature>
<keyword evidence="4 9" id="KW-0812">Transmembrane</keyword>
<keyword evidence="7 9" id="KW-1133">Transmembrane helix</keyword>
<proteinExistence type="inferred from homology"/>
<dbReference type="PANTHER" id="PTHR22601">
    <property type="entry name" value="ISP4 LIKE PROTEIN"/>
    <property type="match status" value="1"/>
</dbReference>
<feature type="transmembrane region" description="Helical" evidence="9">
    <location>
        <begin position="533"/>
        <end position="551"/>
    </location>
</feature>
<dbReference type="InterPro" id="IPR004648">
    <property type="entry name" value="Oligpept_transpt"/>
</dbReference>
<evidence type="ECO:0000256" key="8">
    <source>
        <dbReference type="ARBA" id="ARBA00023136"/>
    </source>
</evidence>
<dbReference type="AlphaFoldDB" id="A0A2P1E307"/>
<feature type="transmembrane region" description="Helical" evidence="9">
    <location>
        <begin position="779"/>
        <end position="797"/>
    </location>
</feature>
<protein>
    <submittedName>
        <fullName evidence="10">OPT2</fullName>
    </submittedName>
</protein>
<dbReference type="NCBIfam" id="TIGR00727">
    <property type="entry name" value="ISP4_OPT"/>
    <property type="match status" value="1"/>
</dbReference>
<dbReference type="GO" id="GO:0015031">
    <property type="term" value="P:protein transport"/>
    <property type="evidence" value="ECO:0007669"/>
    <property type="project" value="UniProtKB-KW"/>
</dbReference>
<evidence type="ECO:0000256" key="7">
    <source>
        <dbReference type="ARBA" id="ARBA00022989"/>
    </source>
</evidence>
<evidence type="ECO:0000256" key="1">
    <source>
        <dbReference type="ARBA" id="ARBA00004141"/>
    </source>
</evidence>
<feature type="transmembrane region" description="Helical" evidence="9">
    <location>
        <begin position="277"/>
        <end position="297"/>
    </location>
</feature>
<feature type="transmembrane region" description="Helical" evidence="9">
    <location>
        <begin position="888"/>
        <end position="912"/>
    </location>
</feature>
<feature type="transmembrane region" description="Helical" evidence="9">
    <location>
        <begin position="669"/>
        <end position="689"/>
    </location>
</feature>
<feature type="transmembrane region" description="Helical" evidence="9">
    <location>
        <begin position="417"/>
        <end position="435"/>
    </location>
</feature>
<evidence type="ECO:0000256" key="5">
    <source>
        <dbReference type="ARBA" id="ARBA00022856"/>
    </source>
</evidence>
<reference evidence="10" key="1">
    <citation type="submission" date="2017-03" db="EMBL/GenBank/DDBJ databases">
        <title>Biological functional of an oligopeptide transporter CgOPT2 in Colletotrichum gloeosporioides.</title>
        <authorList>
            <person name="Liu Z."/>
            <person name="Li X."/>
            <person name="Zhang N."/>
        </authorList>
    </citation>
    <scope>NUCLEOTIDE SEQUENCE</scope>
</reference>
<dbReference type="InterPro" id="IPR004813">
    <property type="entry name" value="OPT"/>
</dbReference>
<evidence type="ECO:0000256" key="3">
    <source>
        <dbReference type="ARBA" id="ARBA00022448"/>
    </source>
</evidence>
<dbReference type="EMBL" id="KY861061">
    <property type="protein sequence ID" value="AVK87705.1"/>
    <property type="molecule type" value="Genomic_DNA"/>
</dbReference>
<comment type="subcellular location">
    <subcellularLocation>
        <location evidence="1">Membrane</location>
        <topology evidence="1">Multi-pass membrane protein</topology>
    </subcellularLocation>
</comment>
<feature type="transmembrane region" description="Helical" evidence="9">
    <location>
        <begin position="455"/>
        <end position="475"/>
    </location>
</feature>
<feature type="transmembrane region" description="Helical" evidence="9">
    <location>
        <begin position="383"/>
        <end position="405"/>
    </location>
</feature>
<evidence type="ECO:0000256" key="9">
    <source>
        <dbReference type="SAM" id="Phobius"/>
    </source>
</evidence>
<keyword evidence="3" id="KW-0813">Transport</keyword>
<sequence length="990" mass="110882">MITHATSPLPSEEEALSIPAYAVPASSPILGGKGSFPEDRLVATPTVTIVLPVRCQAVGTPGSHPSISIWMASLGRSPSWHWILKGLDVLVPSFPVSSRSSVTGIFPAQKSTGPADQPLRTLLKVKSPDPAQPCQIREQRPAAQGGVVSNEKAEPFVDAHPEGTDYNEHVEMELNVTEDDLLEAKELASQMSLEEVREMMFNVHKIHEKDPNFPLAIIEKIEAFLQNDDVFENPEKHETLIQEMKLEAALITGNSPYSEVRAVVDNHDDPTMPSSTIRAWVIGLLFSALLAFVNQLFSVRYPSITILANVAQLLAYPLGKLWEKALPDVGFTVFGSRISLNPGPFNRKEHMLITIMANVAYNIPYTNYIIWTQWLPQFFNMPYAANFGYQLLISLSTNFIGYGLAGLCRRFLVYPSYCVWPASLVTIAPNAAFHSDKNSTVDGPFRSVWNLSRQKFFYIAFAAMFVWFWFPNYIFTALSTFSWMTWIAPNNRNLATITGFNSGLGFNPWPTFDWNILLFDNTDPLMVPFFSTFNKFLGTLISGFVIIAVWYTNTYNTGYLPINSNKVYDHFGKLYNVSRAVNEHGLFDKEAYEAYSPPFLGAANTMIYMFFFAIYTATITYAILYHRHEIALGFKALIGSFRKNSDIEKDQVLDVHNRLMKVYPEVPEWWYLLTLIVAIALGCAGIAAWPTYTTVGVVFYGIILCLIFVVPVGIIKAMTGIEVTLNVLAEFIGGSWVEGNALAMNYFKSFGYVTCAHAVWFSNDLKLAHYVKIPPRHTFWAQMVATLVSTLVCLGVLKFQMTSIPGICTADAKFKMTCPGINTFFTASVLWGTVGPKKIWGAGGQYTETLLGFPLGVAVVLIFWGLGKAFPRWKWIRQIHPVAMMYGALVWAPYNMSFVWPSVPIAYFSWVYLKSRFLGFWSKYNFVLSAAFSCGIAISGIIMFFGLQWQDIEVDWWGNSVVSEGCEGLACRLKTLADGEYFGPRIGDFH</sequence>
<comment type="similarity">
    <text evidence="2">Belongs to the oligopeptide OPT transporter family.</text>
</comment>
<dbReference type="Pfam" id="PF03169">
    <property type="entry name" value="OPT"/>
    <property type="match status" value="1"/>
</dbReference>
<keyword evidence="8 9" id="KW-0472">Membrane</keyword>
<dbReference type="GO" id="GO:0016020">
    <property type="term" value="C:membrane"/>
    <property type="evidence" value="ECO:0007669"/>
    <property type="project" value="UniProtKB-SubCell"/>
</dbReference>
<organism evidence="10">
    <name type="scientific">Colletotrichum gloeosporioides</name>
    <name type="common">Anthracnose fungus</name>
    <name type="synonym">Glomerella cingulata</name>
    <dbReference type="NCBI Taxonomy" id="474922"/>
    <lineage>
        <taxon>Eukaryota</taxon>
        <taxon>Fungi</taxon>
        <taxon>Dikarya</taxon>
        <taxon>Ascomycota</taxon>
        <taxon>Pezizomycotina</taxon>
        <taxon>Sordariomycetes</taxon>
        <taxon>Hypocreomycetidae</taxon>
        <taxon>Glomerellales</taxon>
        <taxon>Glomerellaceae</taxon>
        <taxon>Colletotrichum</taxon>
        <taxon>Colletotrichum gloeosporioides species complex</taxon>
    </lineage>
</organism>
<evidence type="ECO:0000313" key="10">
    <source>
        <dbReference type="EMBL" id="AVK87705.1"/>
    </source>
</evidence>
<evidence type="ECO:0000256" key="6">
    <source>
        <dbReference type="ARBA" id="ARBA00022927"/>
    </source>
</evidence>
<accession>A0A2P1E307</accession>
<dbReference type="NCBIfam" id="TIGR00728">
    <property type="entry name" value="OPT_sfam"/>
    <property type="match status" value="1"/>
</dbReference>
<evidence type="ECO:0000256" key="2">
    <source>
        <dbReference type="ARBA" id="ARBA00008807"/>
    </source>
</evidence>
<feature type="transmembrane region" description="Helical" evidence="9">
    <location>
        <begin position="924"/>
        <end position="947"/>
    </location>
</feature>
<dbReference type="GO" id="GO:0035673">
    <property type="term" value="F:oligopeptide transmembrane transporter activity"/>
    <property type="evidence" value="ECO:0007669"/>
    <property type="project" value="InterPro"/>
</dbReference>